<proteinExistence type="predicted"/>
<gene>
    <name evidence="1" type="ORF">PCON_07622</name>
</gene>
<dbReference type="Proteomes" id="UP000018144">
    <property type="component" value="Unassembled WGS sequence"/>
</dbReference>
<protein>
    <submittedName>
        <fullName evidence="1">Uncharacterized protein</fullName>
    </submittedName>
</protein>
<sequence>MSIEVDPTVLENPEDEDYLSAGYDTSTASLSSSVHEYLFEHGRRYHAYYGTDKYLIPTDEKEQDRLDLHHESLRLIWNEKLHEAHLMNLIKSWISVLVREFGLSIWRKNTLWRRSLERISAPYSLPGYLVTADLRWTML</sequence>
<name>U4L179_PYROM</name>
<evidence type="ECO:0000313" key="1">
    <source>
        <dbReference type="EMBL" id="CCX08033.1"/>
    </source>
</evidence>
<reference evidence="1 2" key="1">
    <citation type="journal article" date="2013" name="PLoS Genet.">
        <title>The genome and development-dependent transcriptomes of Pyronema confluens: a window into fungal evolution.</title>
        <authorList>
            <person name="Traeger S."/>
            <person name="Altegoer F."/>
            <person name="Freitag M."/>
            <person name="Gabaldon T."/>
            <person name="Kempken F."/>
            <person name="Kumar A."/>
            <person name="Marcet-Houben M."/>
            <person name="Poggeler S."/>
            <person name="Stajich J.E."/>
            <person name="Nowrousian M."/>
        </authorList>
    </citation>
    <scope>NUCLEOTIDE SEQUENCE [LARGE SCALE GENOMIC DNA]</scope>
    <source>
        <strain evidence="2">CBS 100304</strain>
        <tissue evidence="1">Vegetative mycelium</tissue>
    </source>
</reference>
<evidence type="ECO:0000313" key="2">
    <source>
        <dbReference type="Proteomes" id="UP000018144"/>
    </source>
</evidence>
<keyword evidence="2" id="KW-1185">Reference proteome</keyword>
<dbReference type="OrthoDB" id="2013972at2759"/>
<dbReference type="EMBL" id="HF935390">
    <property type="protein sequence ID" value="CCX08033.1"/>
    <property type="molecule type" value="Genomic_DNA"/>
</dbReference>
<organism evidence="1 2">
    <name type="scientific">Pyronema omphalodes (strain CBS 100304)</name>
    <name type="common">Pyronema confluens</name>
    <dbReference type="NCBI Taxonomy" id="1076935"/>
    <lineage>
        <taxon>Eukaryota</taxon>
        <taxon>Fungi</taxon>
        <taxon>Dikarya</taxon>
        <taxon>Ascomycota</taxon>
        <taxon>Pezizomycotina</taxon>
        <taxon>Pezizomycetes</taxon>
        <taxon>Pezizales</taxon>
        <taxon>Pyronemataceae</taxon>
        <taxon>Pyronema</taxon>
    </lineage>
</organism>
<dbReference type="AlphaFoldDB" id="U4L179"/>
<accession>U4L179</accession>
<dbReference type="STRING" id="1076935.U4L179"/>